<dbReference type="EMBL" id="FOSN01000005">
    <property type="protein sequence ID" value="SFK28803.1"/>
    <property type="molecule type" value="Genomic_DNA"/>
</dbReference>
<accession>A0A1I3YAK2</accession>
<dbReference type="Proteomes" id="UP000198755">
    <property type="component" value="Unassembled WGS sequence"/>
</dbReference>
<dbReference type="Gene3D" id="3.30.420.240">
    <property type="match status" value="1"/>
</dbReference>
<dbReference type="AlphaFoldDB" id="A0A1I3YAK2"/>
<gene>
    <name evidence="3" type="ORF">SAMN05444581_105122</name>
</gene>
<dbReference type="STRING" id="1612308.SAMN05444581_105122"/>
<sequence>MSDTMFARLADALGDDWAAKARPEQLPPPGDDWTIWIYLAGRGAGKTRSGVEWVRAQVESGVSRIALIAPTAADSRDVLVEGESGILATSPSWNRPIWEPSKRRLTWPNGAIATTFSSEEPDRLRGPQHGAALCDEFAAWQNVEATWDMMMFGLRLGKRPRAMITTTPRPLKILKQLVARAGQDVVLTRGRTADNAANLAPTFLTAIVNRYEGTRLGRQELGGEILSDVQGALWNRDLLEATRIQKGSEPPMRRIVVAIDPATSVGANSDLTGIVVAGLGDDGRGYILQDLSGRYSPIEWATKAVAAYRSHRADRIVAESNQGGMMVETTLRAVDRTIPIRLVHASRGKITRAEPISALFEQHRAHIVGCLPELEDELCSFEPGSANSPDRLDAAVYALTDLQISWQTVVSFHPPIVGPSRAELAAAFCLTAADAAQETSPPGGWPMGSPQANAVGGQFGWKLPR</sequence>
<protein>
    <submittedName>
        <fullName evidence="3">Phage uncharacterized protein (Putative large terminase), C-terminal domain-containing protein</fullName>
    </submittedName>
</protein>
<dbReference type="InterPro" id="IPR027417">
    <property type="entry name" value="P-loop_NTPase"/>
</dbReference>
<feature type="domain" description="Terminase large subunit gp17-like C-terminal" evidence="2">
    <location>
        <begin position="258"/>
        <end position="400"/>
    </location>
</feature>
<evidence type="ECO:0000313" key="3">
    <source>
        <dbReference type="EMBL" id="SFK28803.1"/>
    </source>
</evidence>
<keyword evidence="4" id="KW-1185">Reference proteome</keyword>
<dbReference type="InterPro" id="IPR035421">
    <property type="entry name" value="Terminase_6C"/>
</dbReference>
<name>A0A1I3YAK2_9HYPH</name>
<evidence type="ECO:0000313" key="4">
    <source>
        <dbReference type="Proteomes" id="UP000198755"/>
    </source>
</evidence>
<organism evidence="3 4">
    <name type="scientific">Methylocapsa palsarum</name>
    <dbReference type="NCBI Taxonomy" id="1612308"/>
    <lineage>
        <taxon>Bacteria</taxon>
        <taxon>Pseudomonadati</taxon>
        <taxon>Pseudomonadota</taxon>
        <taxon>Alphaproteobacteria</taxon>
        <taxon>Hyphomicrobiales</taxon>
        <taxon>Beijerinckiaceae</taxon>
        <taxon>Methylocapsa</taxon>
    </lineage>
</organism>
<proteinExistence type="predicted"/>
<evidence type="ECO:0000259" key="2">
    <source>
        <dbReference type="Pfam" id="PF17289"/>
    </source>
</evidence>
<keyword evidence="1" id="KW-1188">Viral release from host cell</keyword>
<dbReference type="Pfam" id="PF03237">
    <property type="entry name" value="Terminase_6N"/>
    <property type="match status" value="1"/>
</dbReference>
<dbReference type="Gene3D" id="3.40.50.300">
    <property type="entry name" value="P-loop containing nucleotide triphosphate hydrolases"/>
    <property type="match status" value="1"/>
</dbReference>
<reference evidence="3 4" key="1">
    <citation type="submission" date="2016-10" db="EMBL/GenBank/DDBJ databases">
        <authorList>
            <person name="de Groot N.N."/>
        </authorList>
    </citation>
    <scope>NUCLEOTIDE SEQUENCE [LARGE SCALE GENOMIC DNA]</scope>
    <source>
        <strain evidence="3 4">NE2</strain>
    </source>
</reference>
<dbReference type="Pfam" id="PF17289">
    <property type="entry name" value="Terminase_6C"/>
    <property type="match status" value="1"/>
</dbReference>
<evidence type="ECO:0000256" key="1">
    <source>
        <dbReference type="ARBA" id="ARBA00022612"/>
    </source>
</evidence>